<dbReference type="Proteomes" id="UP001557485">
    <property type="component" value="Unassembled WGS sequence"/>
</dbReference>
<keyword evidence="4" id="KW-0804">Transcription</keyword>
<sequence length="310" mass="34274">MSTSKIDLNLFLVFDAIYSQQSLTRAAGVLHVTQPAVSSSLAKLRAIFDDPLFVRSPSGMSPTPLARTLISTVRESLKNLDDCVVARIGFDPATSKRTFRLHATENAELILLPELLKQLAIHAPATKLEVVFMDRREVAFEMASGNIDLAIDAPLLSHPELVSQPLYADEYCCVMRNGHPLSEGKFEIDEYIDSRHIHVSSRSSGSGHIDLALRSIGQQRRIALRLQHYAALPALLSQADFIAAIPSSIAKHWQLSSRALPFDTPKLELRLFHHKSVGHDPALLWLRELLSQVQQQAATTSDVTANKPAH</sequence>
<keyword evidence="7" id="KW-1185">Reference proteome</keyword>
<dbReference type="InterPro" id="IPR050389">
    <property type="entry name" value="LysR-type_TF"/>
</dbReference>
<dbReference type="InterPro" id="IPR037402">
    <property type="entry name" value="YidZ_PBP2"/>
</dbReference>
<accession>A0ABV3U8L3</accession>
<name>A0ABV3U8L3_9GAMM</name>
<keyword evidence="2" id="KW-0805">Transcription regulation</keyword>
<evidence type="ECO:0000256" key="3">
    <source>
        <dbReference type="ARBA" id="ARBA00023125"/>
    </source>
</evidence>
<dbReference type="PROSITE" id="PS50931">
    <property type="entry name" value="HTH_LYSR"/>
    <property type="match status" value="1"/>
</dbReference>
<reference evidence="6 7" key="1">
    <citation type="journal article" date="2011" name="Int. J. Syst. Evol. Microbiol.">
        <title>Zhongshania antarctica gen. nov., sp. nov. and Zhongshania guokunii sp. nov., gammaproteobacteria respectively isolated from coastal attached (fast) ice and surface seawater of the Antarctic.</title>
        <authorList>
            <person name="Li H.J."/>
            <person name="Zhang X.Y."/>
            <person name="Chen C.X."/>
            <person name="Zhang Y.J."/>
            <person name="Gao Z.M."/>
            <person name="Yu Y."/>
            <person name="Chen X.L."/>
            <person name="Chen B."/>
            <person name="Zhang Y.Z."/>
        </authorList>
    </citation>
    <scope>NUCLEOTIDE SEQUENCE [LARGE SCALE GENOMIC DNA]</scope>
    <source>
        <strain evidence="6 7">ZS6-22T</strain>
    </source>
</reference>
<dbReference type="InterPro" id="IPR000847">
    <property type="entry name" value="LysR_HTH_N"/>
</dbReference>
<dbReference type="InterPro" id="IPR036390">
    <property type="entry name" value="WH_DNA-bd_sf"/>
</dbReference>
<dbReference type="SUPFAM" id="SSF46785">
    <property type="entry name" value="Winged helix' DNA-binding domain"/>
    <property type="match status" value="1"/>
</dbReference>
<protein>
    <submittedName>
        <fullName evidence="6">LysR family transcriptional regulator</fullName>
    </submittedName>
</protein>
<feature type="domain" description="HTH lysR-type" evidence="5">
    <location>
        <begin position="6"/>
        <end position="63"/>
    </location>
</feature>
<comment type="caution">
    <text evidence="6">The sequence shown here is derived from an EMBL/GenBank/DDBJ whole genome shotgun (WGS) entry which is preliminary data.</text>
</comment>
<dbReference type="Gene3D" id="3.40.190.10">
    <property type="entry name" value="Periplasmic binding protein-like II"/>
    <property type="match status" value="2"/>
</dbReference>
<dbReference type="PANTHER" id="PTHR30118">
    <property type="entry name" value="HTH-TYPE TRANSCRIPTIONAL REGULATOR LEUO-RELATED"/>
    <property type="match status" value="1"/>
</dbReference>
<dbReference type="RefSeq" id="WP_368382298.1">
    <property type="nucleotide sequence ID" value="NZ_JBFRYA010000012.1"/>
</dbReference>
<dbReference type="InterPro" id="IPR005119">
    <property type="entry name" value="LysR_subst-bd"/>
</dbReference>
<proteinExistence type="inferred from homology"/>
<gene>
    <name evidence="6" type="ORF">AB4876_13430</name>
</gene>
<evidence type="ECO:0000256" key="2">
    <source>
        <dbReference type="ARBA" id="ARBA00023015"/>
    </source>
</evidence>
<dbReference type="Gene3D" id="1.10.10.10">
    <property type="entry name" value="Winged helix-like DNA-binding domain superfamily/Winged helix DNA-binding domain"/>
    <property type="match status" value="1"/>
</dbReference>
<dbReference type="EMBL" id="JBFRYA010000012">
    <property type="protein sequence ID" value="MEX1669917.1"/>
    <property type="molecule type" value="Genomic_DNA"/>
</dbReference>
<dbReference type="PANTHER" id="PTHR30118:SF15">
    <property type="entry name" value="TRANSCRIPTIONAL REGULATORY PROTEIN"/>
    <property type="match status" value="1"/>
</dbReference>
<dbReference type="InterPro" id="IPR036388">
    <property type="entry name" value="WH-like_DNA-bd_sf"/>
</dbReference>
<dbReference type="Pfam" id="PF00126">
    <property type="entry name" value="HTH_1"/>
    <property type="match status" value="1"/>
</dbReference>
<comment type="similarity">
    <text evidence="1">Belongs to the LysR transcriptional regulatory family.</text>
</comment>
<evidence type="ECO:0000259" key="5">
    <source>
        <dbReference type="PROSITE" id="PS50931"/>
    </source>
</evidence>
<dbReference type="PRINTS" id="PR00039">
    <property type="entry name" value="HTHLYSR"/>
</dbReference>
<evidence type="ECO:0000256" key="4">
    <source>
        <dbReference type="ARBA" id="ARBA00023163"/>
    </source>
</evidence>
<organism evidence="6 7">
    <name type="scientific">Zhongshania guokunii</name>
    <dbReference type="NCBI Taxonomy" id="641783"/>
    <lineage>
        <taxon>Bacteria</taxon>
        <taxon>Pseudomonadati</taxon>
        <taxon>Pseudomonadota</taxon>
        <taxon>Gammaproteobacteria</taxon>
        <taxon>Cellvibrionales</taxon>
        <taxon>Spongiibacteraceae</taxon>
        <taxon>Zhongshania</taxon>
    </lineage>
</organism>
<dbReference type="SUPFAM" id="SSF53850">
    <property type="entry name" value="Periplasmic binding protein-like II"/>
    <property type="match status" value="1"/>
</dbReference>
<evidence type="ECO:0000313" key="6">
    <source>
        <dbReference type="EMBL" id="MEX1669917.1"/>
    </source>
</evidence>
<dbReference type="Pfam" id="PF03466">
    <property type="entry name" value="LysR_substrate"/>
    <property type="match status" value="1"/>
</dbReference>
<evidence type="ECO:0000256" key="1">
    <source>
        <dbReference type="ARBA" id="ARBA00009437"/>
    </source>
</evidence>
<keyword evidence="3" id="KW-0238">DNA-binding</keyword>
<evidence type="ECO:0000313" key="7">
    <source>
        <dbReference type="Proteomes" id="UP001557485"/>
    </source>
</evidence>
<dbReference type="CDD" id="cd08417">
    <property type="entry name" value="PBP2_Nitroaromatics_like"/>
    <property type="match status" value="1"/>
</dbReference>